<accession>A0A427MXI3</accession>
<gene>
    <name evidence="1" type="ORF">EFD55_18840</name>
</gene>
<evidence type="ECO:0000313" key="2">
    <source>
        <dbReference type="Proteomes" id="UP000277279"/>
    </source>
</evidence>
<comment type="caution">
    <text evidence="1">The sequence shown here is derived from an EMBL/GenBank/DDBJ whole genome shotgun (WGS) entry which is preliminary data.</text>
</comment>
<dbReference type="AlphaFoldDB" id="A0A427MXI3"/>
<organism evidence="1 2">
    <name type="scientific">Rhizobium pisi</name>
    <dbReference type="NCBI Taxonomy" id="574561"/>
    <lineage>
        <taxon>Bacteria</taxon>
        <taxon>Pseudomonadati</taxon>
        <taxon>Pseudomonadota</taxon>
        <taxon>Alphaproteobacteria</taxon>
        <taxon>Hyphomicrobiales</taxon>
        <taxon>Rhizobiaceae</taxon>
        <taxon>Rhizobium/Agrobacterium group</taxon>
        <taxon>Rhizobium</taxon>
    </lineage>
</organism>
<dbReference type="Proteomes" id="UP000277279">
    <property type="component" value="Unassembled WGS sequence"/>
</dbReference>
<proteinExistence type="predicted"/>
<protein>
    <submittedName>
        <fullName evidence="1">Uncharacterized protein</fullName>
    </submittedName>
</protein>
<sequence>MLLYGTTAQPAQRNLPLLMSWCLHTQCLRQDEGSQAENSIQGRSGDAKREFAAAMVSGSSLLTVKNMA</sequence>
<name>A0A427MXI3_9HYPH</name>
<dbReference type="EMBL" id="RJJT01000012">
    <property type="protein sequence ID" value="RSB75865.1"/>
    <property type="molecule type" value="Genomic_DNA"/>
</dbReference>
<reference evidence="1 2" key="1">
    <citation type="submission" date="2018-11" db="EMBL/GenBank/DDBJ databases">
        <authorList>
            <person name="Huo Y."/>
        </authorList>
    </citation>
    <scope>NUCLEOTIDE SEQUENCE [LARGE SCALE GENOMIC DNA]</scope>
    <source>
        <strain evidence="1 2">DSM 30132</strain>
    </source>
</reference>
<evidence type="ECO:0000313" key="1">
    <source>
        <dbReference type="EMBL" id="RSB75865.1"/>
    </source>
</evidence>